<gene>
    <name evidence="1" type="ORF">PORY_001715</name>
</gene>
<accession>A0ACB7CCB7</accession>
<protein>
    <submittedName>
        <fullName evidence="1">Uncharacterized protein</fullName>
    </submittedName>
</protein>
<name>A0ACB7CCB7_9ASCO</name>
<organism evidence="1 2">
    <name type="scientific">Pneumocystis oryctolagi</name>
    <dbReference type="NCBI Taxonomy" id="42067"/>
    <lineage>
        <taxon>Eukaryota</taxon>
        <taxon>Fungi</taxon>
        <taxon>Dikarya</taxon>
        <taxon>Ascomycota</taxon>
        <taxon>Taphrinomycotina</taxon>
        <taxon>Pneumocystomycetes</taxon>
        <taxon>Pneumocystaceae</taxon>
        <taxon>Pneumocystis</taxon>
    </lineage>
</organism>
<evidence type="ECO:0000313" key="1">
    <source>
        <dbReference type="EMBL" id="KAG4305040.1"/>
    </source>
</evidence>
<evidence type="ECO:0000313" key="2">
    <source>
        <dbReference type="Proteomes" id="UP000768646"/>
    </source>
</evidence>
<keyword evidence="2" id="KW-1185">Reference proteome</keyword>
<dbReference type="Proteomes" id="UP000768646">
    <property type="component" value="Unassembled WGS sequence"/>
</dbReference>
<dbReference type="EMBL" id="JABTEG010000005">
    <property type="protein sequence ID" value="KAG4305040.1"/>
    <property type="molecule type" value="Genomic_DNA"/>
</dbReference>
<proteinExistence type="predicted"/>
<reference evidence="1 2" key="1">
    <citation type="journal article" date="2021" name="Commun. Biol.">
        <title>Genomic insights into the host specific adaptation of the Pneumocystis genus.</title>
        <authorList>
            <person name="Cisse O.H."/>
            <person name="Ma L."/>
            <person name="Dekker J.P."/>
            <person name="Khil P.P."/>
            <person name="Youn J.-H."/>
            <person name="Brenchley J.M."/>
            <person name="Blair R."/>
            <person name="Pahar B."/>
            <person name="Chabe M."/>
            <person name="Van Rompay K.K.A."/>
            <person name="Keesler R."/>
            <person name="Sukura A."/>
            <person name="Hirsch V."/>
            <person name="Kutty G."/>
            <person name="Liu Y."/>
            <person name="Peng L."/>
            <person name="Chen J."/>
            <person name="Song J."/>
            <person name="Weissenbacher-Lang C."/>
            <person name="Xu J."/>
            <person name="Upham N.S."/>
            <person name="Stajich J.E."/>
            <person name="Cuomo C.A."/>
            <person name="Cushion M.T."/>
            <person name="Kovacs J.A."/>
        </authorList>
    </citation>
    <scope>NUCLEOTIDE SEQUENCE [LARGE SCALE GENOMIC DNA]</scope>
    <source>
        <strain evidence="1 2">RABM</strain>
    </source>
</reference>
<sequence length="1880" mass="219063">MYTCSQLNKPAFLNINTILKSKNNYEKTFLYEQTLPYKVENKEERLKDLNKIIKNIYISLSANDFSKATMFSKELNNWLNLKFDLPCQIRANLVSVYYELCITQGIAPNFQKKFESLFLSLTKKRHYRSINDISLDWRPAFLVLKRLMFPNDETFLKVKPNSNLDTISIVPIIKNARAYFLPEEIPNILSELLPLFNTSIISDAFIVAGMLNLFLPCHPPLKDDPKLSPQYWLPAIFHLWMLISNSEYYDSMFLDLLGRLAKESFLSSNCIRLFTDNQLSYIFTTILRLFDVPIGNAKKSIPNNINSHIGIASVFQQKGFSKKAAKLIVYSISPSCLEEKGTKILFRLKILIQSVETYFHPLNHGPWSINLVKFLYNLSNYFVSRWNKENNKELDILPEKKLNIEIRKEFVLTLRKVTFMAIYDRNSEIMEQSQMTLQKLAYLEPLLILPGILRQIYPSLTSFVETHRTISSLQSLCVLAPIISSTKIFRNHLTSLLSLTLPGIDANDMEKTIYSLLFISRVAQNVPFCDLTENEDTKIAINWIEHELDKFNNMTDDDSYLLGNYSNTDHEIDTFINDDIIAKSSTAFFREFILSFLDRLFILLNNFPDKTSLKTKSAENHIIEILPSTLTYFFASLSDNFFKFALKKIANFISNNVIYQSVRPVSFLCNSCALRNPKLFFRELFPTLKTNILFEVQNNGAGSTRSTCDDIHPRDRALLWNLQILSASISGSGSILIQYGSDLEELLDILIEKSQGNIVSHVGIFFSMILSNFTTIYSIDRKIFEISTKNYKNIQPNDWATKIDPKNLNIKWHVPSEEEITFSINLFSHQSTKILKKLSYLMESHNKSTFKTDKEWSDNVVKYLSYLKKALFGIASLFDSDNKIETKFFSDNYKIVYKYPCGYFFENRKDDPRYIQILQIKKKIGNTLHDIHVFLTKYRRDDIQCFKSLISTLETWLFDVLYCRTVNTLDGLVRSYTRDIQPYKINGLRKKYPRILLIKRAEIYHMTRIKSNSKYRNMTLLDTILLEDLVSSCLNFYSEIRLCAQNALNIALKIIDGSKDTIIPPLLNAMLSSNIEVLKGAIYSLSMQKYLKRVLVDNWDFIPEFICGLIHLTEFDRLSLRKIFDKAYIDFVITFKLHSKVILYRKKDLDLIKPTDDVNMDIITLSRKVNEKHIYIFNKIKELRYRLIEIIKNAHWRTSAIIGAGLIGSLVNAENPPDSILVSSVIQESISNHPLLRYLYMVSLTSFLSILWQHGLTNGNLETILLEEIYIPTRILHRIDLNEQNVKNYTEKFLSNFSNPVEDHFVDTLQYGWLIWPKKYPVYLTTRKSQLLQLDPLTKETFNNISHLFSKSWFEMFFNHLKQESRQDSPKFRVIIAIFMKLLFQTIKNIPCCIKLDDLKQEIEQICIPENDKYKIRAGSEILSGLVASLRYESIEYCNEIWEWILPIVEKNLKNITPETLNFWLNFVKFCFFEKDPRRSWSFFKMLVSFRLDKKSSLAFKESAKIALLRKAIKHCGWHFQFINPIIENLLFHLDHPFKCVRNEIGKTLSIIMSFEYHESFCSLESFLKYQYQNRDSYTTIPYISSNRLKNAVERIFFLLKCWRSEHISRSDSLSYIFGSKTILSWLQYSLDSPECGLIIPYIPDIILPEIIFMLDIKEDTEILSSAHHVLQQIGNICFPMNLLHSMTDSIIKIMISSENWHHKLNVLPVLQSFFFRNLFALDQSFHKKLLKQIEILLEDPQIEIRLNAASTLTGIIQCVKNTSKNNISQLLTQFSDLLTNNPLQKNYTLSTIITRHAAVLGLSALVMAFPYDTSEPWIPLVVSRLARIGLDPYPIGSTIKKFISNFKRTHSDTWDIDKRAFTRDELNDLSEFSSYNYFA</sequence>
<comment type="caution">
    <text evidence="1">The sequence shown here is derived from an EMBL/GenBank/DDBJ whole genome shotgun (WGS) entry which is preliminary data.</text>
</comment>